<evidence type="ECO:0000256" key="1">
    <source>
        <dbReference type="ARBA" id="ARBA00004651"/>
    </source>
</evidence>
<name>A0AA45R4D5_9PSEU</name>
<feature type="transmembrane region" description="Helical" evidence="9">
    <location>
        <begin position="103"/>
        <end position="124"/>
    </location>
</feature>
<keyword evidence="3" id="KW-0808">Transferase</keyword>
<proteinExistence type="inferred from homology"/>
<feature type="transmembrane region" description="Helical" evidence="9">
    <location>
        <begin position="321"/>
        <end position="339"/>
    </location>
</feature>
<dbReference type="Proteomes" id="UP000677152">
    <property type="component" value="Chromosome"/>
</dbReference>
<feature type="transmembrane region" description="Helical" evidence="9">
    <location>
        <begin position="77"/>
        <end position="97"/>
    </location>
</feature>
<feature type="transmembrane region" description="Helical" evidence="9">
    <location>
        <begin position="270"/>
        <end position="290"/>
    </location>
</feature>
<keyword evidence="2" id="KW-1003">Cell membrane</keyword>
<reference evidence="10" key="1">
    <citation type="submission" date="2021-04" db="EMBL/GenBank/DDBJ databases">
        <title>Genomic sequence of Actinosynnema pretiosum subsp. pretiosum ATCC 31280 (C-14919).</title>
        <authorList>
            <person name="Bai L."/>
            <person name="Wang X."/>
            <person name="Xiao Y."/>
        </authorList>
    </citation>
    <scope>NUCLEOTIDE SEQUENCE</scope>
    <source>
        <strain evidence="10">ATCC 31280</strain>
    </source>
</reference>
<evidence type="ECO:0000256" key="5">
    <source>
        <dbReference type="ARBA" id="ARBA00022989"/>
    </source>
</evidence>
<evidence type="ECO:0000256" key="2">
    <source>
        <dbReference type="ARBA" id="ARBA00022475"/>
    </source>
</evidence>
<dbReference type="GO" id="GO:0016758">
    <property type="term" value="F:hexosyltransferase activity"/>
    <property type="evidence" value="ECO:0007669"/>
    <property type="project" value="InterPro"/>
</dbReference>
<sequence>MTRTAEPAPPAAPGGPLLTREATLVSAAFAAVVTALVLSTLALGDAMPMLERDFKVYVISGQAVLDGVSPFDVSTDAGLLFIYSPFAALLFVPIALLDMHLAFALWTFASTFALTACTWLLLGLATPLAPRKRTGFALLASVAALGTAPVWPMVFNGQINLLLMLVILVDLLRGPSRYRGVAIGLVAGIKLTPLIFVPYLLLTGRARAAAVATGTFLTTVLVGYLALPGPSGQWLSGLMLDTTRMMPPDHGPWNESLRGVLGQLPGVLHAPWFGVAMTVLVGLAGLVVAVRATRRGQVAGGVLACAVTGTLVSPVSWPHHWVWVVPGAAAWLWWALRTGRAGHARAALATWVVMIVSGVVMLLDDSPVADLVVNVISLSEAGLFALNVLPVLGGLALLVALALPARHRVDPAAEPAPGTTPDTPAQRPLLER</sequence>
<gene>
    <name evidence="10" type="ORF">KCV87_35390</name>
</gene>
<dbReference type="InterPro" id="IPR018584">
    <property type="entry name" value="GT87"/>
</dbReference>
<keyword evidence="6 9" id="KW-0472">Membrane</keyword>
<keyword evidence="5 9" id="KW-1133">Transmembrane helix</keyword>
<evidence type="ECO:0000256" key="9">
    <source>
        <dbReference type="SAM" id="Phobius"/>
    </source>
</evidence>
<comment type="subcellular location">
    <subcellularLocation>
        <location evidence="1">Cell membrane</location>
        <topology evidence="1">Multi-pass membrane protein</topology>
    </subcellularLocation>
</comment>
<feature type="transmembrane region" description="Helical" evidence="9">
    <location>
        <begin position="297"/>
        <end position="315"/>
    </location>
</feature>
<dbReference type="EMBL" id="CP073249">
    <property type="protein sequence ID" value="QUF04518.1"/>
    <property type="molecule type" value="Genomic_DNA"/>
</dbReference>
<feature type="region of interest" description="Disordered" evidence="8">
    <location>
        <begin position="411"/>
        <end position="432"/>
    </location>
</feature>
<protein>
    <submittedName>
        <fullName evidence="10">DUF2029 domain-containing protein</fullName>
    </submittedName>
</protein>
<feature type="transmembrane region" description="Helical" evidence="9">
    <location>
        <begin position="136"/>
        <end position="169"/>
    </location>
</feature>
<evidence type="ECO:0000256" key="3">
    <source>
        <dbReference type="ARBA" id="ARBA00022679"/>
    </source>
</evidence>
<evidence type="ECO:0000313" key="11">
    <source>
        <dbReference type="Proteomes" id="UP000677152"/>
    </source>
</evidence>
<feature type="transmembrane region" description="Helical" evidence="9">
    <location>
        <begin position="383"/>
        <end position="403"/>
    </location>
</feature>
<evidence type="ECO:0000313" key="10">
    <source>
        <dbReference type="EMBL" id="QUF04518.1"/>
    </source>
</evidence>
<dbReference type="Pfam" id="PF09594">
    <property type="entry name" value="GT87"/>
    <property type="match status" value="1"/>
</dbReference>
<feature type="transmembrane region" description="Helical" evidence="9">
    <location>
        <begin position="208"/>
        <end position="227"/>
    </location>
</feature>
<dbReference type="GO" id="GO:0005886">
    <property type="term" value="C:plasma membrane"/>
    <property type="evidence" value="ECO:0007669"/>
    <property type="project" value="UniProtKB-SubCell"/>
</dbReference>
<feature type="transmembrane region" description="Helical" evidence="9">
    <location>
        <begin position="346"/>
        <end position="363"/>
    </location>
</feature>
<keyword evidence="4 9" id="KW-0812">Transmembrane</keyword>
<organism evidence="10 11">
    <name type="scientific">Actinosynnema pretiosum subsp. pretiosum</name>
    <dbReference type="NCBI Taxonomy" id="103721"/>
    <lineage>
        <taxon>Bacteria</taxon>
        <taxon>Bacillati</taxon>
        <taxon>Actinomycetota</taxon>
        <taxon>Actinomycetes</taxon>
        <taxon>Pseudonocardiales</taxon>
        <taxon>Pseudonocardiaceae</taxon>
        <taxon>Actinosynnema</taxon>
    </lineage>
</organism>
<evidence type="ECO:0000256" key="7">
    <source>
        <dbReference type="ARBA" id="ARBA00024033"/>
    </source>
</evidence>
<comment type="similarity">
    <text evidence="7">Belongs to the glycosyltransferase 87 family.</text>
</comment>
<evidence type="ECO:0000256" key="8">
    <source>
        <dbReference type="SAM" id="MobiDB-lite"/>
    </source>
</evidence>
<feature type="transmembrane region" description="Helical" evidence="9">
    <location>
        <begin position="181"/>
        <end position="201"/>
    </location>
</feature>
<dbReference type="AlphaFoldDB" id="A0AA45R4D5"/>
<feature type="transmembrane region" description="Helical" evidence="9">
    <location>
        <begin position="24"/>
        <end position="44"/>
    </location>
</feature>
<evidence type="ECO:0000256" key="6">
    <source>
        <dbReference type="ARBA" id="ARBA00023136"/>
    </source>
</evidence>
<accession>A0AA45R4D5</accession>
<evidence type="ECO:0000256" key="4">
    <source>
        <dbReference type="ARBA" id="ARBA00022692"/>
    </source>
</evidence>